<dbReference type="RefSeq" id="XP_002672491.1">
    <property type="nucleotide sequence ID" value="XM_002672445.1"/>
</dbReference>
<keyword evidence="4" id="KW-1185">Reference proteome</keyword>
<feature type="compositionally biased region" description="Polar residues" evidence="1">
    <location>
        <begin position="122"/>
        <end position="139"/>
    </location>
</feature>
<evidence type="ECO:0000313" key="4">
    <source>
        <dbReference type="Proteomes" id="UP000006671"/>
    </source>
</evidence>
<accession>D2VU02</accession>
<gene>
    <name evidence="3" type="ORF">NAEGRDRAFT_72489</name>
</gene>
<reference evidence="3 4" key="1">
    <citation type="journal article" date="2010" name="Cell">
        <title>The genome of Naegleria gruberi illuminates early eukaryotic versatility.</title>
        <authorList>
            <person name="Fritz-Laylin L.K."/>
            <person name="Prochnik S.E."/>
            <person name="Ginger M.L."/>
            <person name="Dacks J.B."/>
            <person name="Carpenter M.L."/>
            <person name="Field M.C."/>
            <person name="Kuo A."/>
            <person name="Paredez A."/>
            <person name="Chapman J."/>
            <person name="Pham J."/>
            <person name="Shu S."/>
            <person name="Neupane R."/>
            <person name="Cipriano M."/>
            <person name="Mancuso J."/>
            <person name="Tu H."/>
            <person name="Salamov A."/>
            <person name="Lindquist E."/>
            <person name="Shapiro H."/>
            <person name="Lucas S."/>
            <person name="Grigoriev I.V."/>
            <person name="Cande W.Z."/>
            <person name="Fulton C."/>
            <person name="Rokhsar D.S."/>
            <person name="Dawson S.C."/>
        </authorList>
    </citation>
    <scope>NUCLEOTIDE SEQUENCE [LARGE SCALE GENOMIC DNA]</scope>
    <source>
        <strain evidence="3 4">NEG-M</strain>
    </source>
</reference>
<feature type="compositionally biased region" description="Basic and acidic residues" evidence="1">
    <location>
        <begin position="206"/>
        <end position="221"/>
    </location>
</feature>
<dbReference type="SUPFAM" id="SSF52113">
    <property type="entry name" value="BRCT domain"/>
    <property type="match status" value="1"/>
</dbReference>
<feature type="compositionally biased region" description="Acidic residues" evidence="1">
    <location>
        <begin position="320"/>
        <end position="330"/>
    </location>
</feature>
<dbReference type="EMBL" id="GG738897">
    <property type="protein sequence ID" value="EFC39747.1"/>
    <property type="molecule type" value="Genomic_DNA"/>
</dbReference>
<evidence type="ECO:0000256" key="1">
    <source>
        <dbReference type="SAM" id="MobiDB-lite"/>
    </source>
</evidence>
<dbReference type="OrthoDB" id="129353at2759"/>
<proteinExistence type="predicted"/>
<name>D2VU02_NAEGR</name>
<feature type="compositionally biased region" description="Low complexity" evidence="1">
    <location>
        <begin position="240"/>
        <end position="250"/>
    </location>
</feature>
<dbReference type="InParanoid" id="D2VU02"/>
<dbReference type="KEGG" id="ngr:NAEGRDRAFT_72489"/>
<feature type="compositionally biased region" description="Basic and acidic residues" evidence="1">
    <location>
        <begin position="230"/>
        <end position="239"/>
    </location>
</feature>
<feature type="region of interest" description="Disordered" evidence="1">
    <location>
        <begin position="55"/>
        <end position="76"/>
    </location>
</feature>
<dbReference type="SMART" id="SM00292">
    <property type="entry name" value="BRCT"/>
    <property type="match status" value="2"/>
</dbReference>
<feature type="region of interest" description="Disordered" evidence="1">
    <location>
        <begin position="310"/>
        <end position="336"/>
    </location>
</feature>
<dbReference type="GO" id="GO:0000077">
    <property type="term" value="P:DNA damage checkpoint signaling"/>
    <property type="evidence" value="ECO:0007669"/>
    <property type="project" value="TreeGrafter"/>
</dbReference>
<feature type="compositionally biased region" description="Basic and acidic residues" evidence="1">
    <location>
        <begin position="251"/>
        <end position="269"/>
    </location>
</feature>
<dbReference type="AlphaFoldDB" id="D2VU02"/>
<dbReference type="Gene3D" id="3.40.50.10190">
    <property type="entry name" value="BRCT domain"/>
    <property type="match status" value="2"/>
</dbReference>
<feature type="region of interest" description="Disordered" evidence="1">
    <location>
        <begin position="119"/>
        <end position="294"/>
    </location>
</feature>
<feature type="domain" description="BRCT" evidence="2">
    <location>
        <begin position="358"/>
        <end position="456"/>
    </location>
</feature>
<organism evidence="4">
    <name type="scientific">Naegleria gruberi</name>
    <name type="common">Amoeba</name>
    <dbReference type="NCBI Taxonomy" id="5762"/>
    <lineage>
        <taxon>Eukaryota</taxon>
        <taxon>Discoba</taxon>
        <taxon>Heterolobosea</taxon>
        <taxon>Tetramitia</taxon>
        <taxon>Eutetramitia</taxon>
        <taxon>Vahlkampfiidae</taxon>
        <taxon>Naegleria</taxon>
    </lineage>
</organism>
<evidence type="ECO:0000313" key="3">
    <source>
        <dbReference type="EMBL" id="EFC39747.1"/>
    </source>
</evidence>
<dbReference type="VEuPathDB" id="AmoebaDB:NAEGRDRAFT_72489"/>
<evidence type="ECO:0000259" key="2">
    <source>
        <dbReference type="PROSITE" id="PS50172"/>
    </source>
</evidence>
<dbReference type="Proteomes" id="UP000006671">
    <property type="component" value="Unassembled WGS sequence"/>
</dbReference>
<dbReference type="PANTHER" id="PTHR15321">
    <property type="entry name" value="TUMOR SUPPRESSOR P53-BINDING PROTEIN 1"/>
    <property type="match status" value="1"/>
</dbReference>
<protein>
    <submittedName>
        <fullName evidence="3">BRCT domain-containing protein</fullName>
    </submittedName>
</protein>
<dbReference type="GO" id="GO:0042393">
    <property type="term" value="F:histone binding"/>
    <property type="evidence" value="ECO:0007669"/>
    <property type="project" value="TreeGrafter"/>
</dbReference>
<sequence length="948" mass="106900">MFRSSPSSPSETQTLVACSSPLSLMGFSDDEEDEQPKHELNIHTPITPQIKNIPSHNNLMNSPLKSPPNTNTSNGKLLLNLQQGSTSITNKNPFNMSNTMDSSDDDLLVDIDSPLLEFGQDNVFNNNTTTSTAINRNNNSGKSSSDSSSSEKTSQGGSSDTSSSSSSSSKKSSSLKGSNSSNSIASTSNTNNNGGSTLTIKPKAKSTKEKKEKKEKKETKSPKKKKETPKKKVEFKKVESSFSDSSPSPQRESESSKKRKKSTPEEVPKKWKKKKVEEVPPLAQPPPSVGGKKSLCRQFTDMITEIKKTAKKKKYHDDLDVSEDDSDDLMDISSSEELLSSDSEDEVVVRKRKKLTPKKKKLFANMRFVISNSLIESDKEKLEKKIKEENGTIIRQLSSSNLDSCEIGKTVLISEKTSTKPTYLIALLLDIPILKKDWIFDSITEKKLITDEKTIQKYLLDRGTTSSRLDPSTLHVEKQTFNSSMMCCKKENRIFYGCRVKILGNEKELSSWISILVAGGAIIDNELTTQTSEGSNFIFVKDSNKLTEEDVEKATSMKLPILDGESLLQIVITLERKFSEEQVLNYAELSQITRKMQPLPSINLLEMSMPLIELPDETDVINNMDLIDKIEFGNFFNINEKDSIQKTSFTRVTTCSGDTICEKYYIHDMVVLDYLNEELICRIDSLYYCGNIPTLRATQYYSNPKRKLQKTERVVNCSVEHIKYKLNICGPTRHKSQHFYSNQRFNTKTQVISDILEDIKTVGETCLGLEQCKEHKFKWLPPFKTNIFNDHIMVSTLKWRKQLFQQGDFVLIKQKQSDLQIVGCITEMRENDTNIFAIPSSRKFPISQGSLFVEIFEKLDQDFCVLSKNSNVITTTTDNHQQGNTVVSQLCVNNSNNQQYKTTHQVSRLDVESIQHIQSFVAINGQLIGDNSINTLVQQYSNNLIIIH</sequence>
<dbReference type="InterPro" id="IPR036420">
    <property type="entry name" value="BRCT_dom_sf"/>
</dbReference>
<feature type="compositionally biased region" description="Low complexity" evidence="1">
    <location>
        <begin position="140"/>
        <end position="197"/>
    </location>
</feature>
<dbReference type="GeneID" id="8854286"/>
<dbReference type="PANTHER" id="PTHR15321:SF3">
    <property type="entry name" value="TP53-BINDING PROTEIN 1"/>
    <property type="match status" value="1"/>
</dbReference>
<dbReference type="GO" id="GO:0045944">
    <property type="term" value="P:positive regulation of transcription by RNA polymerase II"/>
    <property type="evidence" value="ECO:0007669"/>
    <property type="project" value="TreeGrafter"/>
</dbReference>
<dbReference type="InterPro" id="IPR047252">
    <property type="entry name" value="TP53BP1-like"/>
</dbReference>
<dbReference type="PROSITE" id="PS50172">
    <property type="entry name" value="BRCT"/>
    <property type="match status" value="1"/>
</dbReference>
<dbReference type="InterPro" id="IPR001357">
    <property type="entry name" value="BRCT_dom"/>
</dbReference>
<dbReference type="GO" id="GO:0005634">
    <property type="term" value="C:nucleus"/>
    <property type="evidence" value="ECO:0007669"/>
    <property type="project" value="TreeGrafter"/>
</dbReference>
<dbReference type="Pfam" id="PF16589">
    <property type="entry name" value="BRCT_2"/>
    <property type="match status" value="1"/>
</dbReference>